<proteinExistence type="predicted"/>
<dbReference type="OrthoDB" id="1449339at2"/>
<evidence type="ECO:0000313" key="2">
    <source>
        <dbReference type="Proteomes" id="UP000219048"/>
    </source>
</evidence>
<name>A0A285MC12_9FLAO</name>
<dbReference type="Proteomes" id="UP000219048">
    <property type="component" value="Unassembled WGS sequence"/>
</dbReference>
<organism evidence="1 2">
    <name type="scientific">Flagellimonas pacifica</name>
    <dbReference type="NCBI Taxonomy" id="1247520"/>
    <lineage>
        <taxon>Bacteria</taxon>
        <taxon>Pseudomonadati</taxon>
        <taxon>Bacteroidota</taxon>
        <taxon>Flavobacteriia</taxon>
        <taxon>Flavobacteriales</taxon>
        <taxon>Flavobacteriaceae</taxon>
        <taxon>Flagellimonas</taxon>
    </lineage>
</organism>
<keyword evidence="2" id="KW-1185">Reference proteome</keyword>
<gene>
    <name evidence="1" type="ORF">SAMN06265377_0382</name>
</gene>
<dbReference type="EMBL" id="OBEH01000001">
    <property type="protein sequence ID" value="SNY94722.1"/>
    <property type="molecule type" value="Genomic_DNA"/>
</dbReference>
<dbReference type="AlphaFoldDB" id="A0A285MC12"/>
<dbReference type="RefSeq" id="WP_097044069.1">
    <property type="nucleotide sequence ID" value="NZ_OBEH01000001.1"/>
</dbReference>
<evidence type="ECO:0000313" key="1">
    <source>
        <dbReference type="EMBL" id="SNY94722.1"/>
    </source>
</evidence>
<accession>A0A285MC12</accession>
<protein>
    <submittedName>
        <fullName evidence="1">Uncharacterized protein</fullName>
    </submittedName>
</protein>
<reference evidence="2" key="1">
    <citation type="submission" date="2017-09" db="EMBL/GenBank/DDBJ databases">
        <authorList>
            <person name="Varghese N."/>
            <person name="Submissions S."/>
        </authorList>
    </citation>
    <scope>NUCLEOTIDE SEQUENCE [LARGE SCALE GENOMIC DNA]</scope>
    <source>
        <strain evidence="2">DSM 25885</strain>
    </source>
</reference>
<sequence length="63" mass="7321">MLTPTQIENLNVWIKEAYGSPEELTKQLDKLIFILHFLEEEVFTKREIQSAAELLKGFGEVLE</sequence>